<organism evidence="6 7">
    <name type="scientific">Flagellimonas hymeniacidonis</name>
    <dbReference type="NCBI Taxonomy" id="2603628"/>
    <lineage>
        <taxon>Bacteria</taxon>
        <taxon>Pseudomonadati</taxon>
        <taxon>Bacteroidota</taxon>
        <taxon>Flavobacteriia</taxon>
        <taxon>Flavobacteriales</taxon>
        <taxon>Flavobacteriaceae</taxon>
        <taxon>Flagellimonas</taxon>
    </lineage>
</organism>
<sequence>MAQSKKNHFINPTKSPFFYGYIILVIGAIGVYCSIPGQTIGVSVFTDPVKDALGLSRNQFSNAYMIGTIISSLVIGRAGVWFDRYGARYVAFFATLTLVTTLFLCSWSVQMSEFIKNTLNNHTWWIPFSLMTCLFFLLRFAGQGVLTMASRNMIMIWFDKNRGKVNMFSSVALSFGFSSSPIWINTLIDNNGWEITWRYFAIGLLIFSVLVFLFYKNKPEEHGLLPDGDSNRTNPKEENKVLAHKQFTLKEAMNTRSFWMYGLMLAFNSFFITGLTFHVVSIFASEGFPKSDAISIFLPGSVVAVTVSTVFNWLSNRLPLKLYLYLMLLGGILASIGFLFLTTPIGKPFLIVGFGIMGGFFAVLNALAWPRFFGRDHLGAITGKIMSFLILASALAPSIFSLCFSTFNSYSLVGYLGLAFLMFLVLGSLKANNPQ</sequence>
<protein>
    <submittedName>
        <fullName evidence="6">MFS transporter</fullName>
    </submittedName>
</protein>
<feature type="transmembrane region" description="Helical" evidence="4">
    <location>
        <begin position="124"/>
        <end position="146"/>
    </location>
</feature>
<evidence type="ECO:0000256" key="4">
    <source>
        <dbReference type="SAM" id="Phobius"/>
    </source>
</evidence>
<evidence type="ECO:0000259" key="5">
    <source>
        <dbReference type="PROSITE" id="PS50850"/>
    </source>
</evidence>
<dbReference type="InterPro" id="IPR020846">
    <property type="entry name" value="MFS_dom"/>
</dbReference>
<feature type="transmembrane region" description="Helical" evidence="4">
    <location>
        <begin position="349"/>
        <end position="369"/>
    </location>
</feature>
<feature type="transmembrane region" description="Helical" evidence="4">
    <location>
        <begin position="258"/>
        <end position="284"/>
    </location>
</feature>
<feature type="transmembrane region" description="Helical" evidence="4">
    <location>
        <begin position="21"/>
        <end position="43"/>
    </location>
</feature>
<dbReference type="Proteomes" id="UP000321456">
    <property type="component" value="Unassembled WGS sequence"/>
</dbReference>
<keyword evidence="2 4" id="KW-1133">Transmembrane helix</keyword>
<evidence type="ECO:0000256" key="2">
    <source>
        <dbReference type="ARBA" id="ARBA00022989"/>
    </source>
</evidence>
<dbReference type="InterPro" id="IPR011701">
    <property type="entry name" value="MFS"/>
</dbReference>
<feature type="transmembrane region" description="Helical" evidence="4">
    <location>
        <begin position="412"/>
        <end position="429"/>
    </location>
</feature>
<feature type="transmembrane region" description="Helical" evidence="4">
    <location>
        <begin position="89"/>
        <end position="109"/>
    </location>
</feature>
<dbReference type="Gene3D" id="1.20.1250.20">
    <property type="entry name" value="MFS general substrate transporter like domains"/>
    <property type="match status" value="1"/>
</dbReference>
<dbReference type="AlphaFoldDB" id="A0A5C8V3E6"/>
<dbReference type="GO" id="GO:0022857">
    <property type="term" value="F:transmembrane transporter activity"/>
    <property type="evidence" value="ECO:0007669"/>
    <property type="project" value="InterPro"/>
</dbReference>
<feature type="transmembrane region" description="Helical" evidence="4">
    <location>
        <begin position="63"/>
        <end position="82"/>
    </location>
</feature>
<feature type="transmembrane region" description="Helical" evidence="4">
    <location>
        <begin position="196"/>
        <end position="215"/>
    </location>
</feature>
<dbReference type="RefSeq" id="WP_147744033.1">
    <property type="nucleotide sequence ID" value="NZ_VRUR01000002.1"/>
</dbReference>
<keyword evidence="1 4" id="KW-0812">Transmembrane</keyword>
<proteinExistence type="predicted"/>
<feature type="transmembrane region" description="Helical" evidence="4">
    <location>
        <begin position="322"/>
        <end position="343"/>
    </location>
</feature>
<evidence type="ECO:0000256" key="1">
    <source>
        <dbReference type="ARBA" id="ARBA00022692"/>
    </source>
</evidence>
<gene>
    <name evidence="6" type="ORF">FVB32_11980</name>
</gene>
<keyword evidence="7" id="KW-1185">Reference proteome</keyword>
<dbReference type="EMBL" id="VRUR01000002">
    <property type="protein sequence ID" value="TXN35298.1"/>
    <property type="molecule type" value="Genomic_DNA"/>
</dbReference>
<dbReference type="PANTHER" id="PTHR11360">
    <property type="entry name" value="MONOCARBOXYLATE TRANSPORTER"/>
    <property type="match status" value="1"/>
</dbReference>
<evidence type="ECO:0000313" key="6">
    <source>
        <dbReference type="EMBL" id="TXN35298.1"/>
    </source>
</evidence>
<name>A0A5C8V3E6_9FLAO</name>
<feature type="domain" description="Major facilitator superfamily (MFS) profile" evidence="5">
    <location>
        <begin position="22"/>
        <end position="429"/>
    </location>
</feature>
<feature type="transmembrane region" description="Helical" evidence="4">
    <location>
        <begin position="381"/>
        <end position="400"/>
    </location>
</feature>
<feature type="transmembrane region" description="Helical" evidence="4">
    <location>
        <begin position="296"/>
        <end position="315"/>
    </location>
</feature>
<feature type="transmembrane region" description="Helical" evidence="4">
    <location>
        <begin position="167"/>
        <end position="184"/>
    </location>
</feature>
<reference evidence="6 7" key="1">
    <citation type="submission" date="2019-08" db="EMBL/GenBank/DDBJ databases">
        <title>Professor.</title>
        <authorList>
            <person name="Park J.S."/>
        </authorList>
    </citation>
    <scope>NUCLEOTIDE SEQUENCE [LARGE SCALE GENOMIC DNA]</scope>
    <source>
        <strain evidence="6 7">176CP5-101</strain>
    </source>
</reference>
<dbReference type="PROSITE" id="PS50850">
    <property type="entry name" value="MFS"/>
    <property type="match status" value="1"/>
</dbReference>
<evidence type="ECO:0000313" key="7">
    <source>
        <dbReference type="Proteomes" id="UP000321456"/>
    </source>
</evidence>
<dbReference type="InterPro" id="IPR036259">
    <property type="entry name" value="MFS_trans_sf"/>
</dbReference>
<dbReference type="Pfam" id="PF07690">
    <property type="entry name" value="MFS_1"/>
    <property type="match status" value="1"/>
</dbReference>
<accession>A0A5C8V3E6</accession>
<comment type="caution">
    <text evidence="6">The sequence shown here is derived from an EMBL/GenBank/DDBJ whole genome shotgun (WGS) entry which is preliminary data.</text>
</comment>
<keyword evidence="3 4" id="KW-0472">Membrane</keyword>
<dbReference type="PANTHER" id="PTHR11360:SF308">
    <property type="entry name" value="BLL3089 PROTEIN"/>
    <property type="match status" value="1"/>
</dbReference>
<evidence type="ECO:0000256" key="3">
    <source>
        <dbReference type="ARBA" id="ARBA00023136"/>
    </source>
</evidence>
<dbReference type="InterPro" id="IPR050327">
    <property type="entry name" value="Proton-linked_MCT"/>
</dbReference>
<dbReference type="SUPFAM" id="SSF103473">
    <property type="entry name" value="MFS general substrate transporter"/>
    <property type="match status" value="1"/>
</dbReference>